<comment type="caution">
    <text evidence="7">The sequence shown here is derived from an EMBL/GenBank/DDBJ whole genome shotgun (WGS) entry which is preliminary data.</text>
</comment>
<dbReference type="InterPro" id="IPR012337">
    <property type="entry name" value="RNaseH-like_sf"/>
</dbReference>
<dbReference type="InterPro" id="IPR052035">
    <property type="entry name" value="ZnF_BED_domain_contain"/>
</dbReference>
<name>A0AAW0CZ84_9AGAR</name>
<keyword evidence="7" id="KW-0548">Nucleotidyltransferase</keyword>
<keyword evidence="3" id="KW-0863">Zinc-finger</keyword>
<evidence type="ECO:0000313" key="7">
    <source>
        <dbReference type="EMBL" id="KAK7045126.1"/>
    </source>
</evidence>
<protein>
    <submittedName>
        <fullName evidence="7">Reverse transcriptase-RNase H-integrase</fullName>
    </submittedName>
</protein>
<sequence length="906" mass="99833">MAAPPSLEDDLETLRQAVDNLPQAYLSGRRDGLVAKHLTPGISKGNDPKPVFPSIKKDAYAVFNLHWERVFQRLPGDPTNKFSDLVLYGRGSKGLILAHAWAAHYASIAKGGERDLIQLRVQSLLTLIEESFIHANSRKSVEKIGVSAKEIAAANKQAAAAKTKKRSRAAPKEPNKKAKTAATGENKDSSDSDSSSSSSSESEPETAANQASLKLTWPLTQYKSPVKSTKKRELIWKFPCRHCSKFRTTGRTEGVKEWAEETQKIKNTSNFIAHADDCPDRPSAQSFEAYQTARERARQGLPALPIISGPSPLEAERNMMGEFIQRGIENPAKVVTNASYRKHLVEAIVEDDHPFSMAEKGGTLRLLEHLVPRNVKARITHQVVRRDIDSLHSVLRTKLKTILKWVLREYVLDLIALDGDHSGKAVGKLVYKRLKKDKIAGNIMASGADNASSNGPLNRTISRKCAEHNADTASARNIQIGKINETLGVAPRLREIDLYEKNRKFPLSVREMELMEKEAKNEGKTTSVDSDLDSDAENDGSSSECSSDTEAEESEWEDDDDEDDGRRPRGFSHPVDKVHSVAVSHSTIRDSTQRARLFIRKKVAKENRHLVFIRSMKAFDAFVSELPNNLKGKPKAVATARKKKWEMSSGDWEFVEKLVAALQILKLVTLEFSKRILPMYKLMEVKLEKLATKHDDDLPTLARALRAGATMATKYISNALYGDYPLLAAVLHPAMRLAYFQGSQWDKAVAIRAKKLVLDTVEKYVKADSAGAAAAAATSSAAQVSAPPLTVFAMAMALDSTPSTESSEATPLSSAKDEVELYFGNISAVPKNFDDPLGWWKANAGTLKYVARVARDVLAVPGRTTADDRASMTAETISVDVVTKAWLKSGLGEGVNYTDFIKIHAK</sequence>
<dbReference type="AlphaFoldDB" id="A0AAW0CZ84"/>
<feature type="region of interest" description="Disordered" evidence="6">
    <location>
        <begin position="517"/>
        <end position="576"/>
    </location>
</feature>
<gene>
    <name evidence="7" type="ORF">R3P38DRAFT_3433858</name>
</gene>
<feature type="region of interest" description="Disordered" evidence="6">
    <location>
        <begin position="157"/>
        <end position="212"/>
    </location>
</feature>
<comment type="subcellular location">
    <subcellularLocation>
        <location evidence="1">Nucleus</location>
    </subcellularLocation>
</comment>
<keyword evidence="5" id="KW-0539">Nucleus</keyword>
<evidence type="ECO:0000256" key="4">
    <source>
        <dbReference type="ARBA" id="ARBA00022833"/>
    </source>
</evidence>
<evidence type="ECO:0000256" key="3">
    <source>
        <dbReference type="ARBA" id="ARBA00022771"/>
    </source>
</evidence>
<keyword evidence="4" id="KW-0862">Zinc</keyword>
<dbReference type="SUPFAM" id="SSF53098">
    <property type="entry name" value="Ribonuclease H-like"/>
    <property type="match status" value="1"/>
</dbReference>
<dbReference type="EMBL" id="JAWWNJ010000011">
    <property type="protein sequence ID" value="KAK7045126.1"/>
    <property type="molecule type" value="Genomic_DNA"/>
</dbReference>
<keyword evidence="7" id="KW-0695">RNA-directed DNA polymerase</keyword>
<reference evidence="7 8" key="1">
    <citation type="journal article" date="2024" name="J Genomics">
        <title>Draft genome sequencing and assembly of Favolaschia claudopus CIRM-BRFM 2984 isolated from oak limbs.</title>
        <authorList>
            <person name="Navarro D."/>
            <person name="Drula E."/>
            <person name="Chaduli D."/>
            <person name="Cazenave R."/>
            <person name="Ahrendt S."/>
            <person name="Wang J."/>
            <person name="Lipzen A."/>
            <person name="Daum C."/>
            <person name="Barry K."/>
            <person name="Grigoriev I.V."/>
            <person name="Favel A."/>
            <person name="Rosso M.N."/>
            <person name="Martin F."/>
        </authorList>
    </citation>
    <scope>NUCLEOTIDE SEQUENCE [LARGE SCALE GENOMIC DNA]</scope>
    <source>
        <strain evidence="7 8">CIRM-BRFM 2984</strain>
    </source>
</reference>
<keyword evidence="8" id="KW-1185">Reference proteome</keyword>
<dbReference type="Proteomes" id="UP001362999">
    <property type="component" value="Unassembled WGS sequence"/>
</dbReference>
<keyword evidence="7" id="KW-0808">Transferase</keyword>
<organism evidence="7 8">
    <name type="scientific">Favolaschia claudopus</name>
    <dbReference type="NCBI Taxonomy" id="2862362"/>
    <lineage>
        <taxon>Eukaryota</taxon>
        <taxon>Fungi</taxon>
        <taxon>Dikarya</taxon>
        <taxon>Basidiomycota</taxon>
        <taxon>Agaricomycotina</taxon>
        <taxon>Agaricomycetes</taxon>
        <taxon>Agaricomycetidae</taxon>
        <taxon>Agaricales</taxon>
        <taxon>Marasmiineae</taxon>
        <taxon>Mycenaceae</taxon>
        <taxon>Favolaschia</taxon>
    </lineage>
</organism>
<feature type="compositionally biased region" description="Acidic residues" evidence="6">
    <location>
        <begin position="547"/>
        <end position="563"/>
    </location>
</feature>
<evidence type="ECO:0000313" key="8">
    <source>
        <dbReference type="Proteomes" id="UP001362999"/>
    </source>
</evidence>
<accession>A0AAW0CZ84</accession>
<dbReference type="GO" id="GO:0008270">
    <property type="term" value="F:zinc ion binding"/>
    <property type="evidence" value="ECO:0007669"/>
    <property type="project" value="UniProtKB-KW"/>
</dbReference>
<dbReference type="PANTHER" id="PTHR46481">
    <property type="entry name" value="ZINC FINGER BED DOMAIN-CONTAINING PROTEIN 4"/>
    <property type="match status" value="1"/>
</dbReference>
<evidence type="ECO:0000256" key="1">
    <source>
        <dbReference type="ARBA" id="ARBA00004123"/>
    </source>
</evidence>
<dbReference type="GO" id="GO:0005634">
    <property type="term" value="C:nucleus"/>
    <property type="evidence" value="ECO:0007669"/>
    <property type="project" value="UniProtKB-SubCell"/>
</dbReference>
<dbReference type="PANTHER" id="PTHR46481:SF10">
    <property type="entry name" value="ZINC FINGER BED DOMAIN-CONTAINING PROTEIN 39"/>
    <property type="match status" value="1"/>
</dbReference>
<feature type="compositionally biased region" description="Low complexity" evidence="6">
    <location>
        <begin position="192"/>
        <end position="201"/>
    </location>
</feature>
<proteinExistence type="predicted"/>
<keyword evidence="2" id="KW-0479">Metal-binding</keyword>
<evidence type="ECO:0000256" key="2">
    <source>
        <dbReference type="ARBA" id="ARBA00022723"/>
    </source>
</evidence>
<dbReference type="GO" id="GO:0003964">
    <property type="term" value="F:RNA-directed DNA polymerase activity"/>
    <property type="evidence" value="ECO:0007669"/>
    <property type="project" value="UniProtKB-KW"/>
</dbReference>
<evidence type="ECO:0000256" key="5">
    <source>
        <dbReference type="ARBA" id="ARBA00023242"/>
    </source>
</evidence>
<evidence type="ECO:0000256" key="6">
    <source>
        <dbReference type="SAM" id="MobiDB-lite"/>
    </source>
</evidence>